<keyword evidence="2" id="KW-1185">Reference proteome</keyword>
<dbReference type="OrthoDB" id="9811531at2"/>
<comment type="caution">
    <text evidence="1">The sequence shown here is derived from an EMBL/GenBank/DDBJ whole genome shotgun (WGS) entry which is preliminary data.</text>
</comment>
<evidence type="ECO:0008006" key="3">
    <source>
        <dbReference type="Google" id="ProtNLM"/>
    </source>
</evidence>
<dbReference type="AlphaFoldDB" id="A0A0R3K3T3"/>
<dbReference type="InterPro" id="IPR036593">
    <property type="entry name" value="CPE0013-like_sf"/>
</dbReference>
<dbReference type="Pfam" id="PF07892">
    <property type="entry name" value="DUF1667"/>
    <property type="match status" value="1"/>
</dbReference>
<dbReference type="RefSeq" id="WP_057976598.1">
    <property type="nucleotide sequence ID" value="NZ_LKHP01000002.1"/>
</dbReference>
<evidence type="ECO:0000313" key="1">
    <source>
        <dbReference type="EMBL" id="KRQ87602.1"/>
    </source>
</evidence>
<organism evidence="1 2">
    <name type="scientific">Caloramator mitchellensis</name>
    <dbReference type="NCBI Taxonomy" id="908809"/>
    <lineage>
        <taxon>Bacteria</taxon>
        <taxon>Bacillati</taxon>
        <taxon>Bacillota</taxon>
        <taxon>Clostridia</taxon>
        <taxon>Eubacteriales</taxon>
        <taxon>Clostridiaceae</taxon>
        <taxon>Caloramator</taxon>
    </lineage>
</organism>
<dbReference type="Gene3D" id="3.10.530.10">
    <property type="entry name" value="CPE0013-like"/>
    <property type="match status" value="1"/>
</dbReference>
<gene>
    <name evidence="1" type="ORF">ABG79_00403</name>
</gene>
<protein>
    <recommendedName>
        <fullName evidence="3">4Fe-4S Mo/W bis-MGD-type domain-containing protein</fullName>
    </recommendedName>
</protein>
<dbReference type="STRING" id="908809.ABG79_00403"/>
<dbReference type="PANTHER" id="PTHR39450">
    <property type="entry name" value="MOLYBDOPTERIN OXIDOREDUCTASE, 4FE-4S CLUSTER-BINDING SUBUNIT"/>
    <property type="match status" value="1"/>
</dbReference>
<dbReference type="SUPFAM" id="SSF160148">
    <property type="entry name" value="CPE0013-like"/>
    <property type="match status" value="1"/>
</dbReference>
<reference evidence="1 2" key="1">
    <citation type="submission" date="2015-09" db="EMBL/GenBank/DDBJ databases">
        <title>Draft genome sequence of a Caloramator mitchellensis, a moderate thermophile from the Great Artesian Basin of Australia.</title>
        <authorList>
            <person name="Patel B.K."/>
        </authorList>
    </citation>
    <scope>NUCLEOTIDE SEQUENCE [LARGE SCALE GENOMIC DNA]</scope>
    <source>
        <strain evidence="1 2">VF08</strain>
    </source>
</reference>
<evidence type="ECO:0000313" key="2">
    <source>
        <dbReference type="Proteomes" id="UP000052015"/>
    </source>
</evidence>
<accession>A0A0R3K3T3</accession>
<dbReference type="InterPro" id="IPR012460">
    <property type="entry name" value="DUF1667"/>
</dbReference>
<name>A0A0R3K3T3_CALMK</name>
<dbReference type="PANTHER" id="PTHR39450:SF1">
    <property type="entry name" value="DUF1667 DOMAIN-CONTAINING PROTEIN"/>
    <property type="match status" value="1"/>
</dbReference>
<dbReference type="EMBL" id="LKHP01000002">
    <property type="protein sequence ID" value="KRQ87602.1"/>
    <property type="molecule type" value="Genomic_DNA"/>
</dbReference>
<dbReference type="Proteomes" id="UP000052015">
    <property type="component" value="Unassembled WGS sequence"/>
</dbReference>
<sequence>MKRHEFVCIMCPMGCNLEVLEDEDVILVKGNQCKRGYEYGVKEISNPTRVLTSTVILKNSYLRRLPVKSDGEIPKGMIKDCVKFLSKIEVSAPVKMGDVIHKNILGTGVDIVSTRTVE</sequence>
<proteinExistence type="predicted"/>